<organism evidence="1 2">
    <name type="scientific">Suillus plorans</name>
    <dbReference type="NCBI Taxonomy" id="116603"/>
    <lineage>
        <taxon>Eukaryota</taxon>
        <taxon>Fungi</taxon>
        <taxon>Dikarya</taxon>
        <taxon>Basidiomycota</taxon>
        <taxon>Agaricomycotina</taxon>
        <taxon>Agaricomycetes</taxon>
        <taxon>Agaricomycetidae</taxon>
        <taxon>Boletales</taxon>
        <taxon>Suillineae</taxon>
        <taxon>Suillaceae</taxon>
        <taxon>Suillus</taxon>
    </lineage>
</organism>
<keyword evidence="2" id="KW-1185">Reference proteome</keyword>
<dbReference type="Proteomes" id="UP000719766">
    <property type="component" value="Unassembled WGS sequence"/>
</dbReference>
<dbReference type="EMBL" id="JABBWE010000124">
    <property type="protein sequence ID" value="KAG1784926.1"/>
    <property type="molecule type" value="Genomic_DNA"/>
</dbReference>
<dbReference type="AlphaFoldDB" id="A0A9P7A9Q3"/>
<sequence length="289" mass="31931">MVTPEGQVSARRFCACLPDTVAVRRKERSEDQAVIRLDSGKEMRAWLPQDVLECTSDGSMNLGNDRLRARRSTVSAENFEERRPAATTALMMVALLNVVVNFEQAARLHLPPQLQPLVQLPYTATRPPKTYGSRRRSKYRGAVSNLVSQVSSPPRDSTAQCIRPSIMRTQYLRTCSSRFKCEALAACSGNWNSCVGAERVNSSCIAQMMVATDIESSTIDQFKLLSSETQARSVQRNVAKQTTSLEPAAGTRMILLSLYTQWKKNFRGTTPTAFGDRLAAHGENDPPGG</sequence>
<evidence type="ECO:0000313" key="1">
    <source>
        <dbReference type="EMBL" id="KAG1784926.1"/>
    </source>
</evidence>
<proteinExistence type="predicted"/>
<dbReference type="RefSeq" id="XP_041152411.1">
    <property type="nucleotide sequence ID" value="XM_041300977.1"/>
</dbReference>
<dbReference type="GeneID" id="64594741"/>
<accession>A0A9P7A9Q3</accession>
<protein>
    <submittedName>
        <fullName evidence="1">Uncharacterized protein</fullName>
    </submittedName>
</protein>
<comment type="caution">
    <text evidence="1">The sequence shown here is derived from an EMBL/GenBank/DDBJ whole genome shotgun (WGS) entry which is preliminary data.</text>
</comment>
<reference evidence="1" key="1">
    <citation type="journal article" date="2020" name="New Phytol.">
        <title>Comparative genomics reveals dynamic genome evolution in host specialist ectomycorrhizal fungi.</title>
        <authorList>
            <person name="Lofgren L.A."/>
            <person name="Nguyen N.H."/>
            <person name="Vilgalys R."/>
            <person name="Ruytinx J."/>
            <person name="Liao H.L."/>
            <person name="Branco S."/>
            <person name="Kuo A."/>
            <person name="LaButti K."/>
            <person name="Lipzen A."/>
            <person name="Andreopoulos W."/>
            <person name="Pangilinan J."/>
            <person name="Riley R."/>
            <person name="Hundley H."/>
            <person name="Na H."/>
            <person name="Barry K."/>
            <person name="Grigoriev I.V."/>
            <person name="Stajich J.E."/>
            <person name="Kennedy P.G."/>
        </authorList>
    </citation>
    <scope>NUCLEOTIDE SEQUENCE</scope>
    <source>
        <strain evidence="1">S12</strain>
    </source>
</reference>
<name>A0A9P7A9Q3_9AGAM</name>
<evidence type="ECO:0000313" key="2">
    <source>
        <dbReference type="Proteomes" id="UP000719766"/>
    </source>
</evidence>
<gene>
    <name evidence="1" type="ORF">HD556DRAFT_1314660</name>
</gene>